<dbReference type="RefSeq" id="WP_308456078.1">
    <property type="nucleotide sequence ID" value="NZ_JAJEQM010000005.1"/>
</dbReference>
<protein>
    <submittedName>
        <fullName evidence="1">Uncharacterized protein</fullName>
    </submittedName>
</protein>
<evidence type="ECO:0000313" key="2">
    <source>
        <dbReference type="Proteomes" id="UP001198242"/>
    </source>
</evidence>
<organism evidence="1 2">
    <name type="scientific">Hominilimicola fabiformis</name>
    <dbReference type="NCBI Taxonomy" id="2885356"/>
    <lineage>
        <taxon>Bacteria</taxon>
        <taxon>Bacillati</taxon>
        <taxon>Bacillota</taxon>
        <taxon>Clostridia</taxon>
        <taxon>Eubacteriales</taxon>
        <taxon>Oscillospiraceae</taxon>
        <taxon>Hominilimicola</taxon>
    </lineage>
</organism>
<accession>A0AAE3J953</accession>
<keyword evidence="2" id="KW-1185">Reference proteome</keyword>
<reference evidence="1 2" key="1">
    <citation type="submission" date="2021-10" db="EMBL/GenBank/DDBJ databases">
        <title>Anaerobic single-cell dispensing facilitates the cultivation of human gut bacteria.</title>
        <authorList>
            <person name="Afrizal A."/>
        </authorList>
    </citation>
    <scope>NUCLEOTIDE SEQUENCE [LARGE SCALE GENOMIC DNA]</scope>
    <source>
        <strain evidence="1 2">CLA-AA-H232</strain>
    </source>
</reference>
<sequence>MNPYEITFRALLGAFLKCGICVERINVDENTVYISLPKNSYIHGQGCIKNIDDQAKIIKKLLINIGILPSDGKVKYRGTNFCWTKETGDENFINNIELVLGEY</sequence>
<name>A0AAE3J953_9FIRM</name>
<comment type="caution">
    <text evidence="1">The sequence shown here is derived from an EMBL/GenBank/DDBJ whole genome shotgun (WGS) entry which is preliminary data.</text>
</comment>
<dbReference type="EMBL" id="JAJEQM010000005">
    <property type="protein sequence ID" value="MCC2210051.1"/>
    <property type="molecule type" value="Genomic_DNA"/>
</dbReference>
<dbReference type="AlphaFoldDB" id="A0AAE3J953"/>
<gene>
    <name evidence="1" type="ORF">LKE05_04490</name>
</gene>
<evidence type="ECO:0000313" key="1">
    <source>
        <dbReference type="EMBL" id="MCC2210051.1"/>
    </source>
</evidence>
<proteinExistence type="predicted"/>
<dbReference type="Proteomes" id="UP001198242">
    <property type="component" value="Unassembled WGS sequence"/>
</dbReference>